<dbReference type="PANTHER" id="PTHR33053">
    <property type="entry name" value="PROTEIN, PUTATIVE-RELATED"/>
    <property type="match status" value="1"/>
</dbReference>
<dbReference type="EMBL" id="OY660877">
    <property type="protein sequence ID" value="CAJ1071694.1"/>
    <property type="molecule type" value="Genomic_DNA"/>
</dbReference>
<protein>
    <submittedName>
        <fullName evidence="1">Uncharacterized protein</fullName>
    </submittedName>
</protein>
<dbReference type="AlphaFoldDB" id="A0AAV1GG82"/>
<reference evidence="1" key="1">
    <citation type="submission" date="2023-08" db="EMBL/GenBank/DDBJ databases">
        <authorList>
            <person name="Alioto T."/>
            <person name="Alioto T."/>
            <person name="Gomez Garrido J."/>
        </authorList>
    </citation>
    <scope>NUCLEOTIDE SEQUENCE</scope>
</reference>
<gene>
    <name evidence="1" type="ORF">XNOV1_A031678</name>
</gene>
<evidence type="ECO:0000313" key="1">
    <source>
        <dbReference type="EMBL" id="CAJ1071694.1"/>
    </source>
</evidence>
<organism evidence="1 2">
    <name type="scientific">Xyrichtys novacula</name>
    <name type="common">Pearly razorfish</name>
    <name type="synonym">Hemipteronotus novacula</name>
    <dbReference type="NCBI Taxonomy" id="13765"/>
    <lineage>
        <taxon>Eukaryota</taxon>
        <taxon>Metazoa</taxon>
        <taxon>Chordata</taxon>
        <taxon>Craniata</taxon>
        <taxon>Vertebrata</taxon>
        <taxon>Euteleostomi</taxon>
        <taxon>Actinopterygii</taxon>
        <taxon>Neopterygii</taxon>
        <taxon>Teleostei</taxon>
        <taxon>Neoteleostei</taxon>
        <taxon>Acanthomorphata</taxon>
        <taxon>Eupercaria</taxon>
        <taxon>Labriformes</taxon>
        <taxon>Labridae</taxon>
        <taxon>Xyrichtys</taxon>
    </lineage>
</organism>
<dbReference type="Proteomes" id="UP001178508">
    <property type="component" value="Chromosome 14"/>
</dbReference>
<keyword evidence="2" id="KW-1185">Reference proteome</keyword>
<accession>A0AAV1GG82</accession>
<sequence>MSILLDSDHEQREAYLEYSRDVIKYFVENSAEFYGNTFCVYNIHSLLHLYEDVENFKCSLNEISAFPFENHLQSIKRMVRNGQNPIALVTKRIVEKEQAKPRQTLSHRRFYVSAKTRDSCVFLEDKIEFVREKRADGKLVADVITLGDASDLFEKPCKSKIINIAYVDRRMDQAHRQLVDKREVVKKAVCIPHSDGFAIFPLLHGIN</sequence>
<dbReference type="PANTHER" id="PTHR33053:SF26">
    <property type="entry name" value="TRANSPOSASE DOMAIN-CONTAINING PROTEIN"/>
    <property type="match status" value="1"/>
</dbReference>
<evidence type="ECO:0000313" key="2">
    <source>
        <dbReference type="Proteomes" id="UP001178508"/>
    </source>
</evidence>
<proteinExistence type="predicted"/>
<name>A0AAV1GG82_XYRNO</name>